<dbReference type="AlphaFoldDB" id="A0A0G4INX5"/>
<keyword evidence="1" id="KW-1133">Transmembrane helix</keyword>
<keyword evidence="1" id="KW-0472">Membrane</keyword>
<keyword evidence="2" id="KW-0732">Signal</keyword>
<sequence>MEACLAWLVASVAVLSRGVVAAELEVDMDFDAVTHMSAVAVSLIAAGAFLFGAVSTFVMLATCSRIRESFNVRNFKASLSPTYYR</sequence>
<keyword evidence="1" id="KW-0812">Transmembrane</keyword>
<protein>
    <submittedName>
        <fullName evidence="3">Uncharacterized protein</fullName>
    </submittedName>
</protein>
<dbReference type="Proteomes" id="UP000039324">
    <property type="component" value="Unassembled WGS sequence"/>
</dbReference>
<gene>
    <name evidence="3" type="ORF">PBRA_005484</name>
    <name evidence="4" type="ORF">PLBR_LOCUS9052</name>
</gene>
<reference evidence="3 5" key="1">
    <citation type="submission" date="2015-02" db="EMBL/GenBank/DDBJ databases">
        <authorList>
            <person name="Chooi Y.-H."/>
        </authorList>
    </citation>
    <scope>NUCLEOTIDE SEQUENCE [LARGE SCALE GENOMIC DNA]</scope>
    <source>
        <strain evidence="3">E3</strain>
    </source>
</reference>
<organism evidence="3 5">
    <name type="scientific">Plasmodiophora brassicae</name>
    <name type="common">Clubroot disease agent</name>
    <dbReference type="NCBI Taxonomy" id="37360"/>
    <lineage>
        <taxon>Eukaryota</taxon>
        <taxon>Sar</taxon>
        <taxon>Rhizaria</taxon>
        <taxon>Endomyxa</taxon>
        <taxon>Phytomyxea</taxon>
        <taxon>Plasmodiophorida</taxon>
        <taxon>Plasmodiophoridae</taxon>
        <taxon>Plasmodiophora</taxon>
    </lineage>
</organism>
<dbReference type="EMBL" id="CDSF01000077">
    <property type="protein sequence ID" value="CEO96880.1"/>
    <property type="molecule type" value="Genomic_DNA"/>
</dbReference>
<evidence type="ECO:0000313" key="6">
    <source>
        <dbReference type="Proteomes" id="UP000290189"/>
    </source>
</evidence>
<evidence type="ECO:0000256" key="1">
    <source>
        <dbReference type="SAM" id="Phobius"/>
    </source>
</evidence>
<evidence type="ECO:0000256" key="2">
    <source>
        <dbReference type="SAM" id="SignalP"/>
    </source>
</evidence>
<dbReference type="EMBL" id="OVEO01000019">
    <property type="protein sequence ID" value="SPR01837.1"/>
    <property type="molecule type" value="Genomic_DNA"/>
</dbReference>
<feature type="chain" id="PRO_5035990701" evidence="2">
    <location>
        <begin position="22"/>
        <end position="85"/>
    </location>
</feature>
<keyword evidence="5" id="KW-1185">Reference proteome</keyword>
<feature type="signal peptide" evidence="2">
    <location>
        <begin position="1"/>
        <end position="21"/>
    </location>
</feature>
<evidence type="ECO:0000313" key="3">
    <source>
        <dbReference type="EMBL" id="CEO96880.1"/>
    </source>
</evidence>
<geneLocation type="mitochondrion" evidence="4"/>
<accession>A0A0G4INX5</accession>
<dbReference type="Proteomes" id="UP000290189">
    <property type="component" value="Unassembled WGS sequence"/>
</dbReference>
<keyword evidence="4" id="KW-0496">Mitochondrion</keyword>
<name>A0A0G4INX5_PLABS</name>
<evidence type="ECO:0000313" key="4">
    <source>
        <dbReference type="EMBL" id="SPR01837.1"/>
    </source>
</evidence>
<reference evidence="4 6" key="2">
    <citation type="submission" date="2018-03" db="EMBL/GenBank/DDBJ databases">
        <authorList>
            <person name="Fogelqvist J."/>
        </authorList>
    </citation>
    <scope>NUCLEOTIDE SEQUENCE [LARGE SCALE GENOMIC DNA]</scope>
</reference>
<proteinExistence type="predicted"/>
<evidence type="ECO:0000313" key="5">
    <source>
        <dbReference type="Proteomes" id="UP000039324"/>
    </source>
</evidence>
<feature type="transmembrane region" description="Helical" evidence="1">
    <location>
        <begin position="37"/>
        <end position="63"/>
    </location>
</feature>